<dbReference type="Proteomes" id="UP000319298">
    <property type="component" value="Chromosome"/>
</dbReference>
<dbReference type="Gene3D" id="1.20.1560.10">
    <property type="entry name" value="ABC transporter type 1, transmembrane domain"/>
    <property type="match status" value="1"/>
</dbReference>
<reference evidence="5 6" key="2">
    <citation type="journal article" date="2020" name="Int. J. Syst. Evol. Microbiol.">
        <title>Description and complete genome sequences of Bradyrhizobium symbiodeficiens sp. nov., a non-symbiotic bacterium associated with legumes native to Canada.</title>
        <authorList>
            <person name="Bromfield E.S.P."/>
            <person name="Cloutier S."/>
            <person name="Nguyen H.D.T."/>
        </authorList>
    </citation>
    <scope>NUCLEOTIDE SEQUENCE [LARGE SCALE GENOMIC DNA]</scope>
    <source>
        <strain evidence="5 6">65S1MB</strain>
    </source>
</reference>
<evidence type="ECO:0000256" key="4">
    <source>
        <dbReference type="ARBA" id="ARBA00023136"/>
    </source>
</evidence>
<dbReference type="SUPFAM" id="SSF90123">
    <property type="entry name" value="ABC transporter transmembrane region"/>
    <property type="match status" value="1"/>
</dbReference>
<gene>
    <name evidence="5" type="ORF">FJN17_15065</name>
</gene>
<evidence type="ECO:0000313" key="5">
    <source>
        <dbReference type="EMBL" id="QDF38774.1"/>
    </source>
</evidence>
<comment type="subcellular location">
    <subcellularLocation>
        <location evidence="1">Cell membrane</location>
        <topology evidence="1">Multi-pass membrane protein</topology>
    </subcellularLocation>
</comment>
<keyword evidence="6" id="KW-1185">Reference proteome</keyword>
<name>A0ABX5W660_9BRAD</name>
<proteinExistence type="predicted"/>
<protein>
    <submittedName>
        <fullName evidence="5">Uncharacterized protein</fullName>
    </submittedName>
</protein>
<evidence type="ECO:0000256" key="3">
    <source>
        <dbReference type="ARBA" id="ARBA00022989"/>
    </source>
</evidence>
<sequence>MSFLLTPLIALLLCAPKYIDGTMTPGEVVQAAAAFVVVQGAFSWITDSSGAIAESTASANRIATAGARPDRWVGKFQRFAAVHLERQRPDFDSTICFFVKVMPICFG</sequence>
<keyword evidence="2" id="KW-0812">Transmembrane</keyword>
<keyword evidence="4" id="KW-0472">Membrane</keyword>
<reference evidence="6" key="1">
    <citation type="submission" date="2019-06" db="EMBL/GenBank/DDBJ databases">
        <title>Whole-Genome Sequence of Bradyrhizobium sp. 3 Strain 65S1MB.</title>
        <authorList>
            <person name="Bromfield E.S.P."/>
            <person name="Cloutier S."/>
            <person name="Nguyen H.D.T."/>
        </authorList>
    </citation>
    <scope>NUCLEOTIDE SEQUENCE [LARGE SCALE GENOMIC DNA]</scope>
    <source>
        <strain evidence="6">65S1MB</strain>
    </source>
</reference>
<keyword evidence="3" id="KW-1133">Transmembrane helix</keyword>
<evidence type="ECO:0000256" key="2">
    <source>
        <dbReference type="ARBA" id="ARBA00022692"/>
    </source>
</evidence>
<dbReference type="InterPro" id="IPR036640">
    <property type="entry name" value="ABC1_TM_sf"/>
</dbReference>
<dbReference type="RefSeq" id="WP_140480224.1">
    <property type="nucleotide sequence ID" value="NZ_CP041090.2"/>
</dbReference>
<dbReference type="EMBL" id="CP041090">
    <property type="protein sequence ID" value="QDF38774.1"/>
    <property type="molecule type" value="Genomic_DNA"/>
</dbReference>
<evidence type="ECO:0000313" key="6">
    <source>
        <dbReference type="Proteomes" id="UP000319298"/>
    </source>
</evidence>
<evidence type="ECO:0000256" key="1">
    <source>
        <dbReference type="ARBA" id="ARBA00004651"/>
    </source>
</evidence>
<accession>A0ABX5W660</accession>
<organism evidence="5 6">
    <name type="scientific">Bradyrhizobium symbiodeficiens</name>
    <dbReference type="NCBI Taxonomy" id="1404367"/>
    <lineage>
        <taxon>Bacteria</taxon>
        <taxon>Pseudomonadati</taxon>
        <taxon>Pseudomonadota</taxon>
        <taxon>Alphaproteobacteria</taxon>
        <taxon>Hyphomicrobiales</taxon>
        <taxon>Nitrobacteraceae</taxon>
        <taxon>Bradyrhizobium</taxon>
    </lineage>
</organism>